<dbReference type="GO" id="GO:0003677">
    <property type="term" value="F:DNA binding"/>
    <property type="evidence" value="ECO:0007669"/>
    <property type="project" value="InterPro"/>
</dbReference>
<dbReference type="GO" id="GO:0006355">
    <property type="term" value="P:regulation of DNA-templated transcription"/>
    <property type="evidence" value="ECO:0007669"/>
    <property type="project" value="InterPro"/>
</dbReference>
<dbReference type="EMBL" id="QEKH01000004">
    <property type="protein sequence ID" value="PVY44879.1"/>
    <property type="molecule type" value="Genomic_DNA"/>
</dbReference>
<organism evidence="2 3">
    <name type="scientific">Victivallis vadensis</name>
    <dbReference type="NCBI Taxonomy" id="172901"/>
    <lineage>
        <taxon>Bacteria</taxon>
        <taxon>Pseudomonadati</taxon>
        <taxon>Lentisphaerota</taxon>
        <taxon>Lentisphaeria</taxon>
        <taxon>Victivallales</taxon>
        <taxon>Victivallaceae</taxon>
        <taxon>Victivallis</taxon>
    </lineage>
</organism>
<reference evidence="2 3" key="1">
    <citation type="submission" date="2018-04" db="EMBL/GenBank/DDBJ databases">
        <title>Genomic Encyclopedia of Type Strains, Phase IV (KMG-IV): sequencing the most valuable type-strain genomes for metagenomic binning, comparative biology and taxonomic classification.</title>
        <authorList>
            <person name="Goeker M."/>
        </authorList>
    </citation>
    <scope>NUCLEOTIDE SEQUENCE [LARGE SCALE GENOMIC DNA]</scope>
    <source>
        <strain evidence="2 3">DSM 14823</strain>
    </source>
</reference>
<dbReference type="RefSeq" id="WP_207776060.1">
    <property type="nucleotide sequence ID" value="NZ_CABMMC010000043.1"/>
</dbReference>
<dbReference type="InterPro" id="IPR016032">
    <property type="entry name" value="Sig_transdc_resp-reg_C-effctor"/>
</dbReference>
<gene>
    <name evidence="2" type="ORF">C8D82_10421</name>
</gene>
<dbReference type="InterPro" id="IPR022025">
    <property type="entry name" value="Amidoligase_2"/>
</dbReference>
<dbReference type="PANTHER" id="PTHR36847:SF1">
    <property type="entry name" value="AMIDOLIGASE ENZYME"/>
    <property type="match status" value="1"/>
</dbReference>
<protein>
    <submittedName>
        <fullName evidence="2">Putative amidoligase enzyme</fullName>
    </submittedName>
</protein>
<dbReference type="AlphaFoldDB" id="A0A2U1B887"/>
<dbReference type="InterPro" id="IPR010332">
    <property type="entry name" value="ATPase_terminase-su_N"/>
</dbReference>
<keyword evidence="2" id="KW-0436">Ligase</keyword>
<evidence type="ECO:0000259" key="1">
    <source>
        <dbReference type="Pfam" id="PF06056"/>
    </source>
</evidence>
<evidence type="ECO:0000313" key="2">
    <source>
        <dbReference type="EMBL" id="PVY44879.1"/>
    </source>
</evidence>
<dbReference type="InterPro" id="IPR036388">
    <property type="entry name" value="WH-like_DNA-bd_sf"/>
</dbReference>
<sequence>MDERAQLTGMHFGIEIETVNLNRKDTAEAIQSVIGGTVEHEGGSYDKWRCTAPDGRQWKAVSDASIGRSNAEVVSPILTYPDDVPVLQNIVRAIRKAGGRVNSSCGIHVHVDASTLDGRQLGNLAKIVYKQEPLILHSLNISQGRLETYTRPTEESFINDVNKYRPKNLHQLSCLWYQQSNTDEARLQHYHNSRYHGVNFHSLFYRGTVEFRWFEATLHAGKVKSYIQYCLERDLYQAIMRGCIREHSDAEYHVIALVNIPQVVNLLKLDLPECHIHFLENEVLNLHFQGYSEAEIAREIGIATRTVRDQILKVSEYCRLD</sequence>
<dbReference type="Pfam" id="PF06056">
    <property type="entry name" value="Terminase_5"/>
    <property type="match status" value="1"/>
</dbReference>
<dbReference type="Proteomes" id="UP000245959">
    <property type="component" value="Unassembled WGS sequence"/>
</dbReference>
<feature type="domain" description="Terminase ATPase subunit N-terminal" evidence="1">
    <location>
        <begin position="286"/>
        <end position="307"/>
    </location>
</feature>
<dbReference type="GeneID" id="78294191"/>
<comment type="caution">
    <text evidence="2">The sequence shown here is derived from an EMBL/GenBank/DDBJ whole genome shotgun (WGS) entry which is preliminary data.</text>
</comment>
<proteinExistence type="predicted"/>
<accession>A0A2U1B887</accession>
<dbReference type="Pfam" id="PF12224">
    <property type="entry name" value="Amidoligase_2"/>
    <property type="match status" value="1"/>
</dbReference>
<keyword evidence="3" id="KW-1185">Reference proteome</keyword>
<evidence type="ECO:0000313" key="3">
    <source>
        <dbReference type="Proteomes" id="UP000245959"/>
    </source>
</evidence>
<name>A0A2U1B887_9BACT</name>
<dbReference type="GO" id="GO:0016874">
    <property type="term" value="F:ligase activity"/>
    <property type="evidence" value="ECO:0007669"/>
    <property type="project" value="UniProtKB-KW"/>
</dbReference>
<dbReference type="Gene3D" id="1.10.10.10">
    <property type="entry name" value="Winged helix-like DNA-binding domain superfamily/Winged helix DNA-binding domain"/>
    <property type="match status" value="1"/>
</dbReference>
<dbReference type="SUPFAM" id="SSF46894">
    <property type="entry name" value="C-terminal effector domain of the bipartite response regulators"/>
    <property type="match status" value="1"/>
</dbReference>
<dbReference type="PANTHER" id="PTHR36847">
    <property type="entry name" value="AMIDOLIGASE ENZYME"/>
    <property type="match status" value="1"/>
</dbReference>